<dbReference type="AlphaFoldDB" id="A0A9W9DGS7"/>
<gene>
    <name evidence="3" type="ORF">J3R30DRAFT_3713141</name>
</gene>
<reference evidence="3" key="1">
    <citation type="submission" date="2022-08" db="EMBL/GenBank/DDBJ databases">
        <title>A Global Phylogenomic Analysis of the Shiitake Genus Lentinula.</title>
        <authorList>
            <consortium name="DOE Joint Genome Institute"/>
            <person name="Sierra-Patev S."/>
            <person name="Min B."/>
            <person name="Naranjo-Ortiz M."/>
            <person name="Looney B."/>
            <person name="Konkel Z."/>
            <person name="Slot J.C."/>
            <person name="Sakamoto Y."/>
            <person name="Steenwyk J.L."/>
            <person name="Rokas A."/>
            <person name="Carro J."/>
            <person name="Camarero S."/>
            <person name="Ferreira P."/>
            <person name="Molpeceres G."/>
            <person name="Ruiz-Duenas F.J."/>
            <person name="Serrano A."/>
            <person name="Henrissat B."/>
            <person name="Drula E."/>
            <person name="Hughes K.W."/>
            <person name="Mata J.L."/>
            <person name="Ishikawa N.K."/>
            <person name="Vargas-Isla R."/>
            <person name="Ushijima S."/>
            <person name="Smith C.A."/>
            <person name="Ahrendt S."/>
            <person name="Andreopoulos W."/>
            <person name="He G."/>
            <person name="Labutti K."/>
            <person name="Lipzen A."/>
            <person name="Ng V."/>
            <person name="Riley R."/>
            <person name="Sandor L."/>
            <person name="Barry K."/>
            <person name="Martinez A.T."/>
            <person name="Xiao Y."/>
            <person name="Gibbons J.G."/>
            <person name="Terashima K."/>
            <person name="Grigoriev I.V."/>
            <person name="Hibbett D.S."/>
        </authorList>
    </citation>
    <scope>NUCLEOTIDE SEQUENCE</scope>
    <source>
        <strain evidence="3">JLM2183</strain>
    </source>
</reference>
<accession>A0A9W9DGS7</accession>
<keyword evidence="1" id="KW-1133">Transmembrane helix</keyword>
<feature type="transmembrane region" description="Helical" evidence="1">
    <location>
        <begin position="118"/>
        <end position="140"/>
    </location>
</feature>
<feature type="transmembrane region" description="Helical" evidence="1">
    <location>
        <begin position="88"/>
        <end position="106"/>
    </location>
</feature>
<feature type="domain" description="DUF6534" evidence="2">
    <location>
        <begin position="228"/>
        <end position="294"/>
    </location>
</feature>
<proteinExistence type="predicted"/>
<comment type="caution">
    <text evidence="3">The sequence shown here is derived from an EMBL/GenBank/DDBJ whole genome shotgun (WGS) entry which is preliminary data.</text>
</comment>
<dbReference type="Proteomes" id="UP001150266">
    <property type="component" value="Unassembled WGS sequence"/>
</dbReference>
<keyword evidence="4" id="KW-1185">Reference proteome</keyword>
<evidence type="ECO:0000256" key="1">
    <source>
        <dbReference type="SAM" id="Phobius"/>
    </source>
</evidence>
<dbReference type="OrthoDB" id="2535105at2759"/>
<dbReference type="PANTHER" id="PTHR40465">
    <property type="entry name" value="CHROMOSOME 1, WHOLE GENOME SHOTGUN SEQUENCE"/>
    <property type="match status" value="1"/>
</dbReference>
<dbReference type="InterPro" id="IPR045339">
    <property type="entry name" value="DUF6534"/>
</dbReference>
<evidence type="ECO:0000259" key="2">
    <source>
        <dbReference type="Pfam" id="PF20152"/>
    </source>
</evidence>
<name>A0A9W9DGS7_9AGAR</name>
<feature type="transmembrane region" description="Helical" evidence="1">
    <location>
        <begin position="268"/>
        <end position="290"/>
    </location>
</feature>
<organism evidence="3 4">
    <name type="scientific">Lentinula aciculospora</name>
    <dbReference type="NCBI Taxonomy" id="153920"/>
    <lineage>
        <taxon>Eukaryota</taxon>
        <taxon>Fungi</taxon>
        <taxon>Dikarya</taxon>
        <taxon>Basidiomycota</taxon>
        <taxon>Agaricomycotina</taxon>
        <taxon>Agaricomycetes</taxon>
        <taxon>Agaricomycetidae</taxon>
        <taxon>Agaricales</taxon>
        <taxon>Marasmiineae</taxon>
        <taxon>Omphalotaceae</taxon>
        <taxon>Lentinula</taxon>
    </lineage>
</organism>
<evidence type="ECO:0000313" key="3">
    <source>
        <dbReference type="EMBL" id="KAJ4469878.1"/>
    </source>
</evidence>
<dbReference type="Pfam" id="PF20152">
    <property type="entry name" value="DUF6534"/>
    <property type="match status" value="1"/>
</dbReference>
<feature type="transmembrane region" description="Helical" evidence="1">
    <location>
        <begin position="6"/>
        <end position="27"/>
    </location>
</feature>
<protein>
    <recommendedName>
        <fullName evidence="2">DUF6534 domain-containing protein</fullName>
    </recommendedName>
</protein>
<feature type="transmembrane region" description="Helical" evidence="1">
    <location>
        <begin position="240"/>
        <end position="262"/>
    </location>
</feature>
<sequence>MAPSSITSVFGSGLVGIVLAATLFGIYSSQVYSYYNNYSKDRAWMKLLVAVIWVVLSLQYSLNLHAIYTYLIDDFGQDAKLAVADWDWLSYVLLTSITSILVQLFFARRLFYLLRNKFAQWIVPIVISIFSLIGFIFGVFMTQRTSVESQIRPLLTCYDELILHQIQDTHEVVFQLYTSNRDGVSIFGLGRMWFAISALLYACVTRYTQVGLALRGTQIESGLSSVLNLFRSTDRLINKLMIYSIQTGAVTSFTEIFCLATYTASGFHFGHILVVFPLSGLYATSFLANLHSRHPNTPSPSPPTGSDMQFIEMSVNKSHGSSQATKAEITVNRNGRSLRMSVDGPIDIETTLDYTLSDSEYFVKAPHNEYDAGTVV</sequence>
<keyword evidence="1" id="KW-0472">Membrane</keyword>
<keyword evidence="1" id="KW-0812">Transmembrane</keyword>
<dbReference type="EMBL" id="JAOTPV010000030">
    <property type="protein sequence ID" value="KAJ4469878.1"/>
    <property type="molecule type" value="Genomic_DNA"/>
</dbReference>
<feature type="transmembrane region" description="Helical" evidence="1">
    <location>
        <begin position="184"/>
        <end position="204"/>
    </location>
</feature>
<dbReference type="PANTHER" id="PTHR40465:SF1">
    <property type="entry name" value="DUF6534 DOMAIN-CONTAINING PROTEIN"/>
    <property type="match status" value="1"/>
</dbReference>
<feature type="transmembrane region" description="Helical" evidence="1">
    <location>
        <begin position="47"/>
        <end position="68"/>
    </location>
</feature>
<evidence type="ECO:0000313" key="4">
    <source>
        <dbReference type="Proteomes" id="UP001150266"/>
    </source>
</evidence>